<evidence type="ECO:0000256" key="1">
    <source>
        <dbReference type="ARBA" id="ARBA00006738"/>
    </source>
</evidence>
<evidence type="ECO:0000313" key="4">
    <source>
        <dbReference type="Proteomes" id="UP000680020"/>
    </source>
</evidence>
<dbReference type="HAMAP" id="MF_00048">
    <property type="entry name" value="UPF0102"/>
    <property type="match status" value="1"/>
</dbReference>
<gene>
    <name evidence="3" type="ORF">J7561_01455</name>
</gene>
<sequence length="116" mass="13221">MSEPQFTGDWGEAYARAHLEAHGLQFVMKNYRCKMGEIDLIMQTGGVLVFVEVRVRNTRLHGDPLESITFGKQQKVRKTAERYLQQVNHQGDARIDVVGIDTSFSPPRITWIANAF</sequence>
<comment type="similarity">
    <text evidence="1 2">Belongs to the UPF0102 family.</text>
</comment>
<comment type="caution">
    <text evidence="3">The sequence shown here is derived from an EMBL/GenBank/DDBJ whole genome shotgun (WGS) entry which is preliminary data.</text>
</comment>
<dbReference type="Pfam" id="PF02021">
    <property type="entry name" value="UPF0102"/>
    <property type="match status" value="1"/>
</dbReference>
<dbReference type="GO" id="GO:0003676">
    <property type="term" value="F:nucleic acid binding"/>
    <property type="evidence" value="ECO:0007669"/>
    <property type="project" value="InterPro"/>
</dbReference>
<dbReference type="InterPro" id="IPR011856">
    <property type="entry name" value="tRNA_endonuc-like_dom_sf"/>
</dbReference>
<accession>A0AB35BXU0</accession>
<proteinExistence type="inferred from homology"/>
<dbReference type="PANTHER" id="PTHR34039">
    <property type="entry name" value="UPF0102 PROTEIN YRAN"/>
    <property type="match status" value="1"/>
</dbReference>
<dbReference type="NCBIfam" id="NF009150">
    <property type="entry name" value="PRK12497.1-3"/>
    <property type="match status" value="1"/>
</dbReference>
<dbReference type="RefSeq" id="WP_094492109.1">
    <property type="nucleotide sequence ID" value="NZ_JAGIBS010000001.1"/>
</dbReference>
<dbReference type="SUPFAM" id="SSF52980">
    <property type="entry name" value="Restriction endonuclease-like"/>
    <property type="match status" value="1"/>
</dbReference>
<name>A0AB35BXU0_9GAMM</name>
<evidence type="ECO:0000313" key="3">
    <source>
        <dbReference type="EMBL" id="MBS7823866.1"/>
    </source>
</evidence>
<reference evidence="3" key="1">
    <citation type="submission" date="2021-03" db="EMBL/GenBank/DDBJ databases">
        <title>Identification and antibiotic profiling of Wohlfahrtiimonas chitiniclastica, an underestimated human pathogen.</title>
        <authorList>
            <person name="Kopf A."/>
            <person name="Bunk B."/>
            <person name="Coldewey S."/>
            <person name="Gunzer F."/>
            <person name="Riedel T."/>
            <person name="Schroettner P."/>
        </authorList>
    </citation>
    <scope>NUCLEOTIDE SEQUENCE</scope>
    <source>
        <strain evidence="3">DSM 100917</strain>
    </source>
</reference>
<dbReference type="Gene3D" id="3.40.1350.10">
    <property type="match status" value="1"/>
</dbReference>
<dbReference type="InterPro" id="IPR003509">
    <property type="entry name" value="UPF0102_YraN-like"/>
</dbReference>
<dbReference type="Proteomes" id="UP000680020">
    <property type="component" value="Unassembled WGS sequence"/>
</dbReference>
<dbReference type="EMBL" id="JAGIBU010000001">
    <property type="protein sequence ID" value="MBS7823866.1"/>
    <property type="molecule type" value="Genomic_DNA"/>
</dbReference>
<dbReference type="NCBIfam" id="TIGR00252">
    <property type="entry name" value="YraN family protein"/>
    <property type="match status" value="1"/>
</dbReference>
<dbReference type="GeneID" id="58263059"/>
<evidence type="ECO:0000256" key="2">
    <source>
        <dbReference type="HAMAP-Rule" id="MF_00048"/>
    </source>
</evidence>
<dbReference type="InterPro" id="IPR011335">
    <property type="entry name" value="Restrct_endonuc-II-like"/>
</dbReference>
<organism evidence="3 4">
    <name type="scientific">Wohlfahrtiimonas chitiniclastica</name>
    <dbReference type="NCBI Taxonomy" id="400946"/>
    <lineage>
        <taxon>Bacteria</taxon>
        <taxon>Pseudomonadati</taxon>
        <taxon>Pseudomonadota</taxon>
        <taxon>Gammaproteobacteria</taxon>
        <taxon>Cardiobacteriales</taxon>
        <taxon>Ignatzschineriaceae</taxon>
        <taxon>Wohlfahrtiimonas</taxon>
    </lineage>
</organism>
<dbReference type="CDD" id="cd20736">
    <property type="entry name" value="PoNe_Nuclease"/>
    <property type="match status" value="1"/>
</dbReference>
<protein>
    <recommendedName>
        <fullName evidence="2">UPF0102 protein J7561_01455</fullName>
    </recommendedName>
</protein>
<dbReference type="PANTHER" id="PTHR34039:SF1">
    <property type="entry name" value="UPF0102 PROTEIN YRAN"/>
    <property type="match status" value="1"/>
</dbReference>
<dbReference type="AlphaFoldDB" id="A0AB35BXU0"/>